<dbReference type="EMBL" id="JBHULE010000022">
    <property type="protein sequence ID" value="MFD2564782.1"/>
    <property type="molecule type" value="Genomic_DNA"/>
</dbReference>
<reference evidence="2" key="1">
    <citation type="journal article" date="2019" name="Int. J. Syst. Evol. Microbiol.">
        <title>The Global Catalogue of Microorganisms (GCM) 10K type strain sequencing project: providing services to taxonomists for standard genome sequencing and annotation.</title>
        <authorList>
            <consortium name="The Broad Institute Genomics Platform"/>
            <consortium name="The Broad Institute Genome Sequencing Center for Infectious Disease"/>
            <person name="Wu L."/>
            <person name="Ma J."/>
        </authorList>
    </citation>
    <scope>NUCLEOTIDE SEQUENCE [LARGE SCALE GENOMIC DNA]</scope>
    <source>
        <strain evidence="2">KCTC 52274</strain>
    </source>
</reference>
<evidence type="ECO:0000313" key="2">
    <source>
        <dbReference type="Proteomes" id="UP001597319"/>
    </source>
</evidence>
<dbReference type="Proteomes" id="UP001597319">
    <property type="component" value="Unassembled WGS sequence"/>
</dbReference>
<accession>A0ABW5LK80</accession>
<name>A0ABW5LK80_9FLAO</name>
<organism evidence="1 2">
    <name type="scientific">Aquimarina rubra</name>
    <dbReference type="NCBI Taxonomy" id="1920033"/>
    <lineage>
        <taxon>Bacteria</taxon>
        <taxon>Pseudomonadati</taxon>
        <taxon>Bacteroidota</taxon>
        <taxon>Flavobacteriia</taxon>
        <taxon>Flavobacteriales</taxon>
        <taxon>Flavobacteriaceae</taxon>
        <taxon>Aquimarina</taxon>
    </lineage>
</organism>
<comment type="caution">
    <text evidence="1">The sequence shown here is derived from an EMBL/GenBank/DDBJ whole genome shotgun (WGS) entry which is preliminary data.</text>
</comment>
<evidence type="ECO:0000313" key="1">
    <source>
        <dbReference type="EMBL" id="MFD2564782.1"/>
    </source>
</evidence>
<proteinExistence type="predicted"/>
<gene>
    <name evidence="1" type="ORF">ACFSR1_19035</name>
</gene>
<sequence>MNNLIDDTELFYEGKIVKGKAITIKKEMPINIEEAWQKVKTSDLLQYVAKGLIRFVPVNKNFPDTWKEGMEVKTRMLFFGFLPLGGIHVLKFIKIDNENHTLITNEYDKTAKVWNHKISMKKIEHGDKILYEDKVEVYGGILTPIIVMWAKIFYRHRQNRWVKLSEKIRKRKHNIG</sequence>
<protein>
    <recommendedName>
        <fullName evidence="3">SRPBCC family protein</fullName>
    </recommendedName>
</protein>
<dbReference type="RefSeq" id="WP_378294641.1">
    <property type="nucleotide sequence ID" value="NZ_JBHULE010000022.1"/>
</dbReference>
<keyword evidence="2" id="KW-1185">Reference proteome</keyword>
<evidence type="ECO:0008006" key="3">
    <source>
        <dbReference type="Google" id="ProtNLM"/>
    </source>
</evidence>